<gene>
    <name evidence="1" type="ORF">MOZ60_05115</name>
</gene>
<dbReference type="Proteomes" id="UP001286174">
    <property type="component" value="Unassembled WGS sequence"/>
</dbReference>
<dbReference type="AlphaFoldDB" id="A0AB35U216"/>
<sequence length="77" mass="8640">MKNQQLKKKGVHVGRNESAYEALKKSVPHWIHHTVEDPSYVGGIKYLPECDCSECGYTSSTEHDVCPHCGAKMHQLS</sequence>
<keyword evidence="2" id="KW-1185">Reference proteome</keyword>
<organism evidence="1 2">
    <name type="scientific">Grylomicrobium aquisgranensis</name>
    <dbReference type="NCBI Taxonomy" id="2926318"/>
    <lineage>
        <taxon>Bacteria</taxon>
        <taxon>Bacillati</taxon>
        <taxon>Bacillota</taxon>
        <taxon>Erysipelotrichia</taxon>
        <taxon>Erysipelotrichales</taxon>
        <taxon>Erysipelotrichaceae</taxon>
        <taxon>Grylomicrobium</taxon>
    </lineage>
</organism>
<protein>
    <submittedName>
        <fullName evidence="1">Uncharacterized protein</fullName>
    </submittedName>
</protein>
<name>A0AB35U216_9FIRM</name>
<reference evidence="1 2" key="1">
    <citation type="submission" date="2022-03" db="EMBL/GenBank/DDBJ databases">
        <title>Novel taxa within the pig intestine.</title>
        <authorList>
            <person name="Wylensek D."/>
            <person name="Bishof K."/>
            <person name="Afrizal A."/>
            <person name="Clavel T."/>
        </authorList>
    </citation>
    <scope>NUCLEOTIDE SEQUENCE [LARGE SCALE GENOMIC DNA]</scope>
    <source>
        <strain evidence="1 2">CLA-KB-P133</strain>
    </source>
</reference>
<comment type="caution">
    <text evidence="1">The sequence shown here is derived from an EMBL/GenBank/DDBJ whole genome shotgun (WGS) entry which is preliminary data.</text>
</comment>
<dbReference type="RefSeq" id="WP_108774244.1">
    <property type="nucleotide sequence ID" value="NZ_JALBUR010000009.1"/>
</dbReference>
<proteinExistence type="predicted"/>
<accession>A0AB35U216</accession>
<evidence type="ECO:0000313" key="1">
    <source>
        <dbReference type="EMBL" id="MDX8419473.1"/>
    </source>
</evidence>
<evidence type="ECO:0000313" key="2">
    <source>
        <dbReference type="Proteomes" id="UP001286174"/>
    </source>
</evidence>
<dbReference type="EMBL" id="JALBUR010000009">
    <property type="protein sequence ID" value="MDX8419473.1"/>
    <property type="molecule type" value="Genomic_DNA"/>
</dbReference>